<dbReference type="PANTHER" id="PTHR12143:SF43">
    <property type="entry name" value="PUTATIVE-RELATED"/>
    <property type="match status" value="1"/>
</dbReference>
<feature type="signal peptide" evidence="4">
    <location>
        <begin position="1"/>
        <end position="21"/>
    </location>
</feature>
<dbReference type="GO" id="GO:0005975">
    <property type="term" value="P:carbohydrate metabolic process"/>
    <property type="evidence" value="ECO:0007669"/>
    <property type="project" value="InterPro"/>
</dbReference>
<dbReference type="GO" id="GO:0030246">
    <property type="term" value="F:carbohydrate binding"/>
    <property type="evidence" value="ECO:0007669"/>
    <property type="project" value="InterPro"/>
</dbReference>
<feature type="domain" description="Glycosyl hydrolase family 92 N-terminal" evidence="6">
    <location>
        <begin position="38"/>
        <end position="232"/>
    </location>
</feature>
<comment type="subunit">
    <text evidence="2">Monomer.</text>
</comment>
<dbReference type="InterPro" id="IPR050883">
    <property type="entry name" value="PNGase"/>
</dbReference>
<dbReference type="NCBIfam" id="TIGR01180">
    <property type="entry name" value="aman2_put"/>
    <property type="match status" value="1"/>
</dbReference>
<dbReference type="Pfam" id="PF17678">
    <property type="entry name" value="Glyco_hydro_92N"/>
    <property type="match status" value="1"/>
</dbReference>
<comment type="caution">
    <text evidence="7">The sequence shown here is derived from an EMBL/GenBank/DDBJ whole genome shotgun (WGS) entry which is preliminary data.</text>
</comment>
<evidence type="ECO:0000259" key="5">
    <source>
        <dbReference type="Pfam" id="PF07971"/>
    </source>
</evidence>
<dbReference type="InterPro" id="IPR014718">
    <property type="entry name" value="GH-type_carb-bd"/>
</dbReference>
<evidence type="ECO:0000256" key="4">
    <source>
        <dbReference type="SAM" id="SignalP"/>
    </source>
</evidence>
<proteinExistence type="predicted"/>
<comment type="cofactor">
    <cofactor evidence="1">
        <name>Ca(2+)</name>
        <dbReference type="ChEBI" id="CHEBI:29108"/>
    </cofactor>
</comment>
<name>A0A0A2EBB9_9PORP</name>
<dbReference type="Pfam" id="PF07971">
    <property type="entry name" value="Glyco_hydro_92"/>
    <property type="match status" value="1"/>
</dbReference>
<keyword evidence="8" id="KW-1185">Reference proteome</keyword>
<dbReference type="InterPro" id="IPR012939">
    <property type="entry name" value="Glyco_hydro_92"/>
</dbReference>
<dbReference type="EMBL" id="JRFA01000009">
    <property type="protein sequence ID" value="KGN74912.1"/>
    <property type="molecule type" value="Genomic_DNA"/>
</dbReference>
<dbReference type="Gene3D" id="1.20.1050.60">
    <property type="entry name" value="alpha-1,2-mannosidase"/>
    <property type="match status" value="1"/>
</dbReference>
<feature type="domain" description="Glycosyl hydrolase family 92" evidence="5">
    <location>
        <begin position="238"/>
        <end position="732"/>
    </location>
</feature>
<organism evidence="7 8">
    <name type="scientific">Porphyromonas macacae</name>
    <dbReference type="NCBI Taxonomy" id="28115"/>
    <lineage>
        <taxon>Bacteria</taxon>
        <taxon>Pseudomonadati</taxon>
        <taxon>Bacteroidota</taxon>
        <taxon>Bacteroidia</taxon>
        <taxon>Bacteroidales</taxon>
        <taxon>Porphyromonadaceae</taxon>
        <taxon>Porphyromonas</taxon>
    </lineage>
</organism>
<sequence length="756" mass="86292">MNINKQHLWGLILLLVSTVTACNKASLTDSYDAPVDCVNPYMGNISHLLMPTYPTVHLPNSMLRVYPERADYTGETLNGLPVIVTSHRGKSAFKLFPLSSSPDSLPIKHHYTYDNEVVTPYRYQVLLDDEMIQVDFAPMNQSALYNFEFTGKKGRAIALQTDKGNLEVKDNAITGVEHLKDSTFVYLYAEFQKKPIDIVQTPVDSTVSHASKTIVLKFDDKEHSVAMRYGISFISIEQAKKNLEREISSYVVDVVAKQGRNEWAKALGKIEVSGGTAEQRNVFYTSLYRTYERMICISEDGRYFSAFDNGVHDDEGIPFYTDDWIWDTYRAVHPLRILIDPEKEAYMIHSFLRMAEQSKDGWLPTFPEVTGDSHRMNGNHAIATLADAYAKGITGFNLSAAYQAGTKTMREKSQVPWTRMPKTPLDKYMDEHGYLPALKSGEKETEPYITLWEKRQAVAVTLAACYDYWCLSQLATFGGHIKEAKEWLRKSYDYRSLFNYETGFFHPRDNKGKFIMPFDYELSGGLGARDYYDENNAYTYRWDVQHNVADLLYLMGGKEQFVNYLDETFRTPISINKFNFYHQLPDQTGNVGQFSMANEPSLHIPYLYNYAGQPWRTQKMIRKLISTWFRNDLMGVPGDEDGGGMSAFVVFSMMGIYPVTPGMASYNIGTPFFPEVTIHLSNNKTFTIKAVNLSEENKYIQNAELDGKKLNRPWIKHRELIDGNVLTLKMGKYPNKEWGAAAPPPSANKIFISENE</sequence>
<dbReference type="Gene3D" id="1.20.1610.10">
    <property type="entry name" value="alpha-1,2-mannosidases domains"/>
    <property type="match status" value="1"/>
</dbReference>
<dbReference type="Gene3D" id="3.30.2080.10">
    <property type="entry name" value="GH92 mannosidase domain"/>
    <property type="match status" value="1"/>
</dbReference>
<dbReference type="InterPro" id="IPR008928">
    <property type="entry name" value="6-hairpin_glycosidase_sf"/>
</dbReference>
<dbReference type="SUPFAM" id="SSF48208">
    <property type="entry name" value="Six-hairpin glycosidases"/>
    <property type="match status" value="1"/>
</dbReference>
<evidence type="ECO:0000313" key="7">
    <source>
        <dbReference type="EMBL" id="KGN74912.1"/>
    </source>
</evidence>
<evidence type="ECO:0000256" key="1">
    <source>
        <dbReference type="ARBA" id="ARBA00001913"/>
    </source>
</evidence>
<keyword evidence="4" id="KW-0732">Signal</keyword>
<dbReference type="OrthoDB" id="9762711at2"/>
<dbReference type="STRING" id="28115.HQ47_03080"/>
<dbReference type="InterPro" id="IPR005887">
    <property type="entry name" value="GH92_a_mannosidase_put"/>
</dbReference>
<evidence type="ECO:0000256" key="3">
    <source>
        <dbReference type="ARBA" id="ARBA00022837"/>
    </source>
</evidence>
<evidence type="ECO:0000256" key="2">
    <source>
        <dbReference type="ARBA" id="ARBA00011245"/>
    </source>
</evidence>
<dbReference type="AlphaFoldDB" id="A0A0A2EBB9"/>
<evidence type="ECO:0000313" key="8">
    <source>
        <dbReference type="Proteomes" id="UP000030103"/>
    </source>
</evidence>
<dbReference type="eggNOG" id="COG3537">
    <property type="taxonomic scope" value="Bacteria"/>
</dbReference>
<accession>A0A0A2EBB9</accession>
<dbReference type="GO" id="GO:0000224">
    <property type="term" value="F:peptide-N4-(N-acetyl-beta-glucosaminyl)asparagine amidase activity"/>
    <property type="evidence" value="ECO:0007669"/>
    <property type="project" value="TreeGrafter"/>
</dbReference>
<reference evidence="7 8" key="1">
    <citation type="submission" date="2014-09" db="EMBL/GenBank/DDBJ databases">
        <title>Draft Genome Sequence of Porphyromonas macacae COT-192_OH2859.</title>
        <authorList>
            <person name="Wallis C."/>
            <person name="Deusch O."/>
            <person name="O'Flynn C."/>
            <person name="Davis I."/>
            <person name="Horsfall A."/>
            <person name="Kirkwood N."/>
            <person name="Harris S."/>
            <person name="Eisen J.A."/>
            <person name="Coil D.A."/>
            <person name="Darling A.E."/>
            <person name="Jospin G."/>
            <person name="Alexiev A."/>
        </authorList>
    </citation>
    <scope>NUCLEOTIDE SEQUENCE [LARGE SCALE GENOMIC DNA]</scope>
    <source>
        <strain evidence="8">COT-192 OH2859</strain>
    </source>
</reference>
<dbReference type="FunFam" id="3.30.2080.10:FF:000001">
    <property type="entry name" value="Alpha-1,2-mannosidase subfamily"/>
    <property type="match status" value="1"/>
</dbReference>
<dbReference type="GO" id="GO:0005829">
    <property type="term" value="C:cytosol"/>
    <property type="evidence" value="ECO:0007669"/>
    <property type="project" value="TreeGrafter"/>
</dbReference>
<dbReference type="Gene3D" id="2.70.98.10">
    <property type="match status" value="1"/>
</dbReference>
<dbReference type="PANTHER" id="PTHR12143">
    <property type="entry name" value="PEPTIDE N-GLYCANASE PNGASE -RELATED"/>
    <property type="match status" value="1"/>
</dbReference>
<dbReference type="Proteomes" id="UP000030103">
    <property type="component" value="Unassembled WGS sequence"/>
</dbReference>
<evidence type="ECO:0000259" key="6">
    <source>
        <dbReference type="Pfam" id="PF17678"/>
    </source>
</evidence>
<keyword evidence="3" id="KW-0106">Calcium</keyword>
<dbReference type="InterPro" id="IPR041371">
    <property type="entry name" value="GH92_N"/>
</dbReference>
<feature type="chain" id="PRO_5001986180" evidence="4">
    <location>
        <begin position="22"/>
        <end position="756"/>
    </location>
</feature>
<dbReference type="GO" id="GO:0006516">
    <property type="term" value="P:glycoprotein catabolic process"/>
    <property type="evidence" value="ECO:0007669"/>
    <property type="project" value="TreeGrafter"/>
</dbReference>
<protein>
    <submittedName>
        <fullName evidence="7">Alpha-mannosidase</fullName>
    </submittedName>
</protein>
<dbReference type="PROSITE" id="PS51257">
    <property type="entry name" value="PROKAR_LIPOPROTEIN"/>
    <property type="match status" value="1"/>
</dbReference>
<dbReference type="RefSeq" id="WP_036873205.1">
    <property type="nucleotide sequence ID" value="NZ_JBGYTE010000013.1"/>
</dbReference>
<gene>
    <name evidence="7" type="ORF">HQ47_03080</name>
</gene>